<dbReference type="InterPro" id="IPR019359">
    <property type="entry name" value="CCDC85"/>
</dbReference>
<proteinExistence type="inferred from homology"/>
<accession>V8NYP6</accession>
<evidence type="ECO:0000256" key="1">
    <source>
        <dbReference type="ARBA" id="ARBA00004536"/>
    </source>
</evidence>
<dbReference type="GO" id="GO:0045892">
    <property type="term" value="P:negative regulation of DNA-templated transcription"/>
    <property type="evidence" value="ECO:0007669"/>
    <property type="project" value="TreeGrafter"/>
</dbReference>
<feature type="coiled-coil region" evidence="5">
    <location>
        <begin position="65"/>
        <end position="92"/>
    </location>
</feature>
<keyword evidence="8" id="KW-1185">Reference proteome</keyword>
<name>V8NYP6_OPHHA</name>
<dbReference type="Pfam" id="PF10226">
    <property type="entry name" value="CCDC85"/>
    <property type="match status" value="1"/>
</dbReference>
<feature type="region of interest" description="Disordered" evidence="6">
    <location>
        <begin position="1"/>
        <end position="30"/>
    </location>
</feature>
<dbReference type="AlphaFoldDB" id="V8NYP6"/>
<keyword evidence="3" id="KW-0965">Cell junction</keyword>
<evidence type="ECO:0000313" key="8">
    <source>
        <dbReference type="Proteomes" id="UP000018936"/>
    </source>
</evidence>
<sequence>MFPAPPPPLVGYPSRPLAPPPPPPPSDALASEADLAGCSKEEIVRRLRWEEAKKLAALVQLGWLIQGVNQQLQEHLREIRELKAINGQLQAENCELRNLCCFLDEDQLKAKCLACHWQIFKHHVVQVLRYEVAGCLRKLAGLKGLLTPLSLLYLSGATVNGFS</sequence>
<dbReference type="EMBL" id="AZIM01001497">
    <property type="protein sequence ID" value="ETE66707.1"/>
    <property type="molecule type" value="Genomic_DNA"/>
</dbReference>
<feature type="compositionally biased region" description="Pro residues" evidence="6">
    <location>
        <begin position="1"/>
        <end position="26"/>
    </location>
</feature>
<comment type="similarity">
    <text evidence="2">Belongs to the CCDC85 family.</text>
</comment>
<dbReference type="GO" id="GO:0005634">
    <property type="term" value="C:nucleus"/>
    <property type="evidence" value="ECO:0007669"/>
    <property type="project" value="TreeGrafter"/>
</dbReference>
<evidence type="ECO:0000256" key="4">
    <source>
        <dbReference type="ARBA" id="ARBA00023054"/>
    </source>
</evidence>
<dbReference type="PANTHER" id="PTHR13546:SF12">
    <property type="entry name" value="COILED-COIL DOMAIN-CONTAINING PROTEIN 85B"/>
    <property type="match status" value="1"/>
</dbReference>
<evidence type="ECO:0000256" key="5">
    <source>
        <dbReference type="SAM" id="Coils"/>
    </source>
</evidence>
<evidence type="ECO:0000256" key="3">
    <source>
        <dbReference type="ARBA" id="ARBA00022949"/>
    </source>
</evidence>
<evidence type="ECO:0000313" key="7">
    <source>
        <dbReference type="EMBL" id="ETE66707.1"/>
    </source>
</evidence>
<comment type="subcellular location">
    <subcellularLocation>
        <location evidence="1">Cell junction</location>
        <location evidence="1">Adherens junction</location>
    </subcellularLocation>
</comment>
<gene>
    <name evidence="7" type="primary">CCDC85B</name>
    <name evidence="7" type="ORF">L345_07511</name>
</gene>
<evidence type="ECO:0000256" key="6">
    <source>
        <dbReference type="SAM" id="MobiDB-lite"/>
    </source>
</evidence>
<feature type="non-terminal residue" evidence="7">
    <location>
        <position position="1"/>
    </location>
</feature>
<protein>
    <submittedName>
        <fullName evidence="7">Coiled-coil domain-containing protein 85B</fullName>
    </submittedName>
</protein>
<dbReference type="OrthoDB" id="10056395at2759"/>
<dbReference type="GO" id="GO:0005912">
    <property type="term" value="C:adherens junction"/>
    <property type="evidence" value="ECO:0007669"/>
    <property type="project" value="UniProtKB-SubCell"/>
</dbReference>
<comment type="caution">
    <text evidence="7">The sequence shown here is derived from an EMBL/GenBank/DDBJ whole genome shotgun (WGS) entry which is preliminary data.</text>
</comment>
<reference evidence="7 8" key="1">
    <citation type="journal article" date="2013" name="Proc. Natl. Acad. Sci. U.S.A.">
        <title>The king cobra genome reveals dynamic gene evolution and adaptation in the snake venom system.</title>
        <authorList>
            <person name="Vonk F.J."/>
            <person name="Casewell N.R."/>
            <person name="Henkel C.V."/>
            <person name="Heimberg A.M."/>
            <person name="Jansen H.J."/>
            <person name="McCleary R.J."/>
            <person name="Kerkkamp H.M."/>
            <person name="Vos R.A."/>
            <person name="Guerreiro I."/>
            <person name="Calvete J.J."/>
            <person name="Wuster W."/>
            <person name="Woods A.E."/>
            <person name="Logan J.M."/>
            <person name="Harrison R.A."/>
            <person name="Castoe T.A."/>
            <person name="de Koning A.P."/>
            <person name="Pollock D.D."/>
            <person name="Yandell M."/>
            <person name="Calderon D."/>
            <person name="Renjifo C."/>
            <person name="Currier R.B."/>
            <person name="Salgado D."/>
            <person name="Pla D."/>
            <person name="Sanz L."/>
            <person name="Hyder A.S."/>
            <person name="Ribeiro J.M."/>
            <person name="Arntzen J.W."/>
            <person name="van den Thillart G.E."/>
            <person name="Boetzer M."/>
            <person name="Pirovano W."/>
            <person name="Dirks R.P."/>
            <person name="Spaink H.P."/>
            <person name="Duboule D."/>
            <person name="McGlinn E."/>
            <person name="Kini R.M."/>
            <person name="Richardson M.K."/>
        </authorList>
    </citation>
    <scope>NUCLEOTIDE SEQUENCE</scope>
    <source>
        <tissue evidence="7">Blood</tissue>
    </source>
</reference>
<dbReference type="PANTHER" id="PTHR13546">
    <property type="entry name" value="RE60986P"/>
    <property type="match status" value="1"/>
</dbReference>
<dbReference type="Proteomes" id="UP000018936">
    <property type="component" value="Unassembled WGS sequence"/>
</dbReference>
<organism evidence="7 8">
    <name type="scientific">Ophiophagus hannah</name>
    <name type="common">King cobra</name>
    <name type="synonym">Naja hannah</name>
    <dbReference type="NCBI Taxonomy" id="8665"/>
    <lineage>
        <taxon>Eukaryota</taxon>
        <taxon>Metazoa</taxon>
        <taxon>Chordata</taxon>
        <taxon>Craniata</taxon>
        <taxon>Vertebrata</taxon>
        <taxon>Euteleostomi</taxon>
        <taxon>Lepidosauria</taxon>
        <taxon>Squamata</taxon>
        <taxon>Bifurcata</taxon>
        <taxon>Unidentata</taxon>
        <taxon>Episquamata</taxon>
        <taxon>Toxicofera</taxon>
        <taxon>Serpentes</taxon>
        <taxon>Colubroidea</taxon>
        <taxon>Elapidae</taxon>
        <taxon>Elapinae</taxon>
        <taxon>Ophiophagus</taxon>
    </lineage>
</organism>
<keyword evidence="4 5" id="KW-0175">Coiled coil</keyword>
<evidence type="ECO:0000256" key="2">
    <source>
        <dbReference type="ARBA" id="ARBA00009052"/>
    </source>
</evidence>